<dbReference type="Proteomes" id="UP000254807">
    <property type="component" value="Unassembled WGS sequence"/>
</dbReference>
<reference evidence="1 2" key="1">
    <citation type="submission" date="2018-06" db="EMBL/GenBank/DDBJ databases">
        <authorList>
            <consortium name="Pathogen Informatics"/>
            <person name="Doyle S."/>
        </authorList>
    </citation>
    <scope>NUCLEOTIDE SEQUENCE [LARGE SCALE GENOMIC DNA]</scope>
    <source>
        <strain evidence="1 2">NCTC12360</strain>
    </source>
</reference>
<accession>A0A376H624</accession>
<organism evidence="1 2">
    <name type="scientific">Enterococcus gallinarum</name>
    <dbReference type="NCBI Taxonomy" id="1353"/>
    <lineage>
        <taxon>Bacteria</taxon>
        <taxon>Bacillati</taxon>
        <taxon>Bacillota</taxon>
        <taxon>Bacilli</taxon>
        <taxon>Lactobacillales</taxon>
        <taxon>Enterococcaceae</taxon>
        <taxon>Enterococcus</taxon>
    </lineage>
</organism>
<gene>
    <name evidence="1" type="ORF">NCTC12360_02784</name>
</gene>
<dbReference type="RefSeq" id="WP_060815373.1">
    <property type="nucleotide sequence ID" value="NZ_JBHULA010000011.1"/>
</dbReference>
<name>A0A376H624_ENTGA</name>
<protein>
    <submittedName>
        <fullName evidence="1">Uncharacterized protein</fullName>
    </submittedName>
</protein>
<sequence length="63" mass="7318">MNGILVYAKTRNERQFIGIFNNLEDLQSEVIEILGVTNRPDLTSKTYFSLNGEEYKLFMEGEK</sequence>
<dbReference type="AlphaFoldDB" id="A0A376H624"/>
<evidence type="ECO:0000313" key="1">
    <source>
        <dbReference type="EMBL" id="STD84255.1"/>
    </source>
</evidence>
<evidence type="ECO:0000313" key="2">
    <source>
        <dbReference type="Proteomes" id="UP000254807"/>
    </source>
</evidence>
<keyword evidence="2" id="KW-1185">Reference proteome</keyword>
<proteinExistence type="predicted"/>
<dbReference type="EMBL" id="UFYW01000001">
    <property type="protein sequence ID" value="STD84255.1"/>
    <property type="molecule type" value="Genomic_DNA"/>
</dbReference>
<dbReference type="OrthoDB" id="2339798at2"/>